<sequence>MTMERGPTELQLIPVDAIEVLNPRERDSKIFEEIVRNIKEIGLKKPITVTPRPRSDGTPRYLLVCGEGRLKAFRELGEPEIPAMVVDVTDEDAFIMSLAENIARRHYRPVELMVAIEQMQKKGYDHFTIANKTGLSSAYVHGIMGLLEKGELRLLDAVERGKIPLNSALAIVNAGKSSAAVQDALQDAYESGALRGKALLDARRIIERRQSLGKTFNKAIARKNVPVSSHSLVKSYQKEVERQKLIVKKAAFAHDKLLFVASAFRQLLADDHFATLLRAEGLNTLPKYLSERVQRMEPL</sequence>
<dbReference type="InterPro" id="IPR004437">
    <property type="entry name" value="ParB/RepB/Spo0J"/>
</dbReference>
<dbReference type="GO" id="GO:0007059">
    <property type="term" value="P:chromosome segregation"/>
    <property type="evidence" value="ECO:0007669"/>
    <property type="project" value="TreeGrafter"/>
</dbReference>
<dbReference type="RefSeq" id="WP_130037541.1">
    <property type="nucleotide sequence ID" value="NZ_JACCEV010000001.1"/>
</dbReference>
<dbReference type="Proteomes" id="UP000554144">
    <property type="component" value="Unassembled WGS sequence"/>
</dbReference>
<organism evidence="3 4">
    <name type="scientific">Pollutimonas harenae</name>
    <dbReference type="NCBI Taxonomy" id="657015"/>
    <lineage>
        <taxon>Bacteria</taxon>
        <taxon>Pseudomonadati</taxon>
        <taxon>Pseudomonadota</taxon>
        <taxon>Betaproteobacteria</taxon>
        <taxon>Burkholderiales</taxon>
        <taxon>Alcaligenaceae</taxon>
        <taxon>Pollutimonas</taxon>
    </lineage>
</organism>
<dbReference type="GO" id="GO:0003677">
    <property type="term" value="F:DNA binding"/>
    <property type="evidence" value="ECO:0007669"/>
    <property type="project" value="InterPro"/>
</dbReference>
<evidence type="ECO:0000313" key="4">
    <source>
        <dbReference type="Proteomes" id="UP000554144"/>
    </source>
</evidence>
<feature type="domain" description="ParB-like N-terminal" evidence="2">
    <location>
        <begin position="11"/>
        <end position="102"/>
    </location>
</feature>
<dbReference type="SUPFAM" id="SSF110849">
    <property type="entry name" value="ParB/Sulfiredoxin"/>
    <property type="match status" value="1"/>
</dbReference>
<dbReference type="CDD" id="cd16411">
    <property type="entry name" value="ParB_N_like"/>
    <property type="match status" value="1"/>
</dbReference>
<dbReference type="PANTHER" id="PTHR33375:SF1">
    <property type="entry name" value="CHROMOSOME-PARTITIONING PROTEIN PARB-RELATED"/>
    <property type="match status" value="1"/>
</dbReference>
<comment type="caution">
    <text evidence="3">The sequence shown here is derived from an EMBL/GenBank/DDBJ whole genome shotgun (WGS) entry which is preliminary data.</text>
</comment>
<reference evidence="3 4" key="1">
    <citation type="submission" date="2020-07" db="EMBL/GenBank/DDBJ databases">
        <title>Taxonomic revisions and descriptions of new bacterial species based on genomic comparisons in the high-G+C-content subgroup of the family Alcaligenaceae.</title>
        <authorList>
            <person name="Szabo A."/>
            <person name="Felfoldi T."/>
        </authorList>
    </citation>
    <scope>NUCLEOTIDE SEQUENCE [LARGE SCALE GENOMIC DNA]</scope>
    <source>
        <strain evidence="3 4">DSM 25667</strain>
    </source>
</reference>
<dbReference type="Gene3D" id="1.10.10.2830">
    <property type="match status" value="1"/>
</dbReference>
<evidence type="ECO:0000259" key="2">
    <source>
        <dbReference type="SMART" id="SM00470"/>
    </source>
</evidence>
<dbReference type="PANTHER" id="PTHR33375">
    <property type="entry name" value="CHROMOSOME-PARTITIONING PROTEIN PARB-RELATED"/>
    <property type="match status" value="1"/>
</dbReference>
<dbReference type="Pfam" id="PF07506">
    <property type="entry name" value="RepB"/>
    <property type="match status" value="1"/>
</dbReference>
<dbReference type="InterPro" id="IPR050336">
    <property type="entry name" value="Chromosome_partition/occlusion"/>
</dbReference>
<dbReference type="SUPFAM" id="SSF109709">
    <property type="entry name" value="KorB DNA-binding domain-like"/>
    <property type="match status" value="1"/>
</dbReference>
<dbReference type="InterPro" id="IPR003115">
    <property type="entry name" value="ParB_N"/>
</dbReference>
<keyword evidence="4" id="KW-1185">Reference proteome</keyword>
<dbReference type="Pfam" id="PF02195">
    <property type="entry name" value="ParB_N"/>
    <property type="match status" value="1"/>
</dbReference>
<dbReference type="EMBL" id="JACCEV010000001">
    <property type="protein sequence ID" value="NYT85018.1"/>
    <property type="molecule type" value="Genomic_DNA"/>
</dbReference>
<protein>
    <submittedName>
        <fullName evidence="3">ParB/RepB/Spo0J family partition protein</fullName>
    </submittedName>
</protein>
<accession>A0A853GPR5</accession>
<dbReference type="Gene3D" id="3.90.1530.30">
    <property type="match status" value="1"/>
</dbReference>
<dbReference type="AlphaFoldDB" id="A0A853GPR5"/>
<dbReference type="InterPro" id="IPR036086">
    <property type="entry name" value="ParB/Sulfiredoxin_sf"/>
</dbReference>
<dbReference type="OrthoDB" id="248048at2"/>
<name>A0A853GPR5_9BURK</name>
<evidence type="ECO:0000256" key="1">
    <source>
        <dbReference type="ARBA" id="ARBA00006295"/>
    </source>
</evidence>
<dbReference type="GO" id="GO:0005694">
    <property type="term" value="C:chromosome"/>
    <property type="evidence" value="ECO:0007669"/>
    <property type="project" value="TreeGrafter"/>
</dbReference>
<dbReference type="NCBIfam" id="TIGR00180">
    <property type="entry name" value="parB_part"/>
    <property type="match status" value="1"/>
</dbReference>
<dbReference type="SMART" id="SM00470">
    <property type="entry name" value="ParB"/>
    <property type="match status" value="1"/>
</dbReference>
<evidence type="ECO:0000313" key="3">
    <source>
        <dbReference type="EMBL" id="NYT85018.1"/>
    </source>
</evidence>
<gene>
    <name evidence="3" type="ORF">H0A62_05320</name>
</gene>
<proteinExistence type="inferred from homology"/>
<dbReference type="InterPro" id="IPR011111">
    <property type="entry name" value="Plasmid_RepB"/>
</dbReference>
<comment type="similarity">
    <text evidence="1">Belongs to the ParB family.</text>
</comment>